<feature type="compositionally biased region" description="Low complexity" evidence="5">
    <location>
        <begin position="164"/>
        <end position="182"/>
    </location>
</feature>
<dbReference type="Proteomes" id="UP001054857">
    <property type="component" value="Unassembled WGS sequence"/>
</dbReference>
<feature type="compositionally biased region" description="Low complexity" evidence="5">
    <location>
        <begin position="132"/>
        <end position="149"/>
    </location>
</feature>
<feature type="compositionally biased region" description="Pro residues" evidence="5">
    <location>
        <begin position="114"/>
        <end position="131"/>
    </location>
</feature>
<dbReference type="PROSITE" id="PS50176">
    <property type="entry name" value="ARM_REPEAT"/>
    <property type="match status" value="1"/>
</dbReference>
<accession>A0AAD3DQR6</accession>
<organism evidence="6 7">
    <name type="scientific">Astrephomene gubernaculifera</name>
    <dbReference type="NCBI Taxonomy" id="47775"/>
    <lineage>
        <taxon>Eukaryota</taxon>
        <taxon>Viridiplantae</taxon>
        <taxon>Chlorophyta</taxon>
        <taxon>core chlorophytes</taxon>
        <taxon>Chlorophyceae</taxon>
        <taxon>CS clade</taxon>
        <taxon>Chlamydomonadales</taxon>
        <taxon>Astrephomenaceae</taxon>
        <taxon>Astrephomene</taxon>
    </lineage>
</organism>
<dbReference type="SUPFAM" id="SSF48371">
    <property type="entry name" value="ARM repeat"/>
    <property type="match status" value="1"/>
</dbReference>
<evidence type="ECO:0000256" key="1">
    <source>
        <dbReference type="ARBA" id="ARBA00010394"/>
    </source>
</evidence>
<proteinExistence type="inferred from homology"/>
<feature type="region of interest" description="Disordered" evidence="5">
    <location>
        <begin position="1"/>
        <end position="206"/>
    </location>
</feature>
<dbReference type="AlphaFoldDB" id="A0AAD3DQR6"/>
<feature type="repeat" description="ARM" evidence="4">
    <location>
        <begin position="438"/>
        <end position="486"/>
    </location>
</feature>
<evidence type="ECO:0000256" key="2">
    <source>
        <dbReference type="ARBA" id="ARBA00022448"/>
    </source>
</evidence>
<name>A0AAD3DQR6_9CHLO</name>
<comment type="caution">
    <text evidence="6">The sequence shown here is derived from an EMBL/GenBank/DDBJ whole genome shotgun (WGS) entry which is preliminary data.</text>
</comment>
<evidence type="ECO:0000313" key="6">
    <source>
        <dbReference type="EMBL" id="GFR46320.1"/>
    </source>
</evidence>
<dbReference type="InterPro" id="IPR000225">
    <property type="entry name" value="Armadillo"/>
</dbReference>
<dbReference type="SMART" id="SM00185">
    <property type="entry name" value="ARM"/>
    <property type="match status" value="8"/>
</dbReference>
<sequence>MGCGASSSKGGAPTAIAPSELKTGSVSTPQKAPQSPSAAAGAASAPTSPAPATPPAPATTPAASPPPATAPPPAPQPAAPAPPSPSPPSATEGSAPKRPPSATRPASATKQASPPAPPSPTPAPAPAPAAPAAPGAAASPARPASAPNARPAPSPLPAPRVSDAHGSATPSAAAGSGALASPSEPPLGRLPPLPGASSGPAAVPPPKAASAAAALLAGAGIIPAAAPAAAAADAAAAPAASPVSTTGAGTTDARPALQVPRLSSAPLSCLVPPQQQNQQAAASSGAEDMPPEAPALIQQLASGGAEEQRTAAAALRQLLCGSGSGAAAPPGLVQALLDAGLAAALVRGIKEGPPEAQLDAAWALTNVAASPDYSHAEALCNEAAPELLVQLLEQQRRQGGGGSRALQEQLLWGLANIAGAINPDLKTQALAVEVLDVGALPPVLAVLEAETEAAEAAGAGPASSLMRTAAWCLHNLAKHKREKEMVDAIPLVTRLLLGCGDGEVLTCAAWVLAYLGSNEDNKSHIKQALAALPRLVQWVRDANSSLATPSLLSLGTMCTGYMRSLDYSGDVVDAGGVSAMMSYLQSGSAGGRRDMVKEALFALSNVAGANTATVRAMLDEGAFPPVLALLAASAGDEEILTECLYVLTNPWDPLVGTEVACVQQLVSLGILHQLHALLLPEAPPERLGLLLKGLADGLKRGQQLMTHEANMRLVTHGREAAAAMPPPANPVVELYVQLGTVGRIEALNGHPDEEVATRANGILTVLKFFMA</sequence>
<dbReference type="PANTHER" id="PTHR23316">
    <property type="entry name" value="IMPORTIN ALPHA"/>
    <property type="match status" value="1"/>
</dbReference>
<gene>
    <name evidence="6" type="ORF">Agub_g7885</name>
</gene>
<evidence type="ECO:0000256" key="3">
    <source>
        <dbReference type="ARBA" id="ARBA00022927"/>
    </source>
</evidence>
<keyword evidence="2" id="KW-0813">Transport</keyword>
<reference evidence="6 7" key="1">
    <citation type="journal article" date="2021" name="Sci. Rep.">
        <title>Genome sequencing of the multicellular alga Astrephomene provides insights into convergent evolution of germ-soma differentiation.</title>
        <authorList>
            <person name="Yamashita S."/>
            <person name="Yamamoto K."/>
            <person name="Matsuzaki R."/>
            <person name="Suzuki S."/>
            <person name="Yamaguchi H."/>
            <person name="Hirooka S."/>
            <person name="Minakuchi Y."/>
            <person name="Miyagishima S."/>
            <person name="Kawachi M."/>
            <person name="Toyoda A."/>
            <person name="Nozaki H."/>
        </authorList>
    </citation>
    <scope>NUCLEOTIDE SEQUENCE [LARGE SCALE GENOMIC DNA]</scope>
    <source>
        <strain evidence="6 7">NIES-4017</strain>
    </source>
</reference>
<feature type="compositionally biased region" description="Pro residues" evidence="5">
    <location>
        <begin position="183"/>
        <end position="194"/>
    </location>
</feature>
<feature type="compositionally biased region" description="Low complexity" evidence="5">
    <location>
        <begin position="32"/>
        <end position="47"/>
    </location>
</feature>
<feature type="compositionally biased region" description="Pro residues" evidence="5">
    <location>
        <begin position="48"/>
        <end position="88"/>
    </location>
</feature>
<comment type="similarity">
    <text evidence="1">Belongs to the importin alpha family.</text>
</comment>
<dbReference type="Gene3D" id="1.25.10.10">
    <property type="entry name" value="Leucine-rich Repeat Variant"/>
    <property type="match status" value="1"/>
</dbReference>
<dbReference type="InterPro" id="IPR011989">
    <property type="entry name" value="ARM-like"/>
</dbReference>
<evidence type="ECO:0000256" key="4">
    <source>
        <dbReference type="PROSITE-ProRule" id="PRU00259"/>
    </source>
</evidence>
<dbReference type="EMBL" id="BMAR01000013">
    <property type="protein sequence ID" value="GFR46320.1"/>
    <property type="molecule type" value="Genomic_DNA"/>
</dbReference>
<protein>
    <submittedName>
        <fullName evidence="6">Uncharacterized protein</fullName>
    </submittedName>
</protein>
<dbReference type="GO" id="GO:0015031">
    <property type="term" value="P:protein transport"/>
    <property type="evidence" value="ECO:0007669"/>
    <property type="project" value="UniProtKB-KW"/>
</dbReference>
<evidence type="ECO:0000313" key="7">
    <source>
        <dbReference type="Proteomes" id="UP001054857"/>
    </source>
</evidence>
<keyword evidence="3" id="KW-0653">Protein transport</keyword>
<keyword evidence="7" id="KW-1185">Reference proteome</keyword>
<evidence type="ECO:0000256" key="5">
    <source>
        <dbReference type="SAM" id="MobiDB-lite"/>
    </source>
</evidence>
<dbReference type="PRINTS" id="PR01217">
    <property type="entry name" value="PRICHEXTENSN"/>
</dbReference>
<feature type="compositionally biased region" description="Polar residues" evidence="5">
    <location>
        <begin position="22"/>
        <end position="31"/>
    </location>
</feature>
<feature type="region of interest" description="Disordered" evidence="5">
    <location>
        <begin position="267"/>
        <end position="290"/>
    </location>
</feature>
<dbReference type="InterPro" id="IPR016024">
    <property type="entry name" value="ARM-type_fold"/>
</dbReference>